<dbReference type="InterPro" id="IPR006020">
    <property type="entry name" value="PTB/PI_dom"/>
</dbReference>
<feature type="domain" description="PID" evidence="4">
    <location>
        <begin position="601"/>
        <end position="723"/>
    </location>
</feature>
<feature type="region of interest" description="Disordered" evidence="3">
    <location>
        <begin position="1"/>
        <end position="148"/>
    </location>
</feature>
<dbReference type="InterPro" id="IPR011993">
    <property type="entry name" value="PH-like_dom_sf"/>
</dbReference>
<dbReference type="GeneID" id="102803895"/>
<dbReference type="InterPro" id="IPR013761">
    <property type="entry name" value="SAM/pointed_sf"/>
</dbReference>
<dbReference type="SUPFAM" id="SSF47769">
    <property type="entry name" value="SAM/Pointed domain"/>
    <property type="match status" value="2"/>
</dbReference>
<feature type="compositionally biased region" description="Pro residues" evidence="3">
    <location>
        <begin position="45"/>
        <end position="54"/>
    </location>
</feature>
<dbReference type="PANTHER" id="PTHR24174">
    <property type="entry name" value="ANKYRIN REPEAT AND STERILE ALPHA MOTIF DOMAIN-CONTAINING PROTEIN 1"/>
    <property type="match status" value="1"/>
</dbReference>
<gene>
    <name evidence="7" type="primary">LOC102803895</name>
</gene>
<feature type="region of interest" description="Disordered" evidence="3">
    <location>
        <begin position="258"/>
        <end position="281"/>
    </location>
</feature>
<evidence type="ECO:0000256" key="2">
    <source>
        <dbReference type="ARBA" id="ARBA00023043"/>
    </source>
</evidence>
<dbReference type="SMART" id="SM00462">
    <property type="entry name" value="PTB"/>
    <property type="match status" value="1"/>
</dbReference>
<dbReference type="RefSeq" id="XP_006819453.1">
    <property type="nucleotide sequence ID" value="XM_006819390.1"/>
</dbReference>
<feature type="compositionally biased region" description="Polar residues" evidence="3">
    <location>
        <begin position="553"/>
        <end position="564"/>
    </location>
</feature>
<feature type="region of interest" description="Disordered" evidence="3">
    <location>
        <begin position="166"/>
        <end position="195"/>
    </location>
</feature>
<reference evidence="7" key="1">
    <citation type="submission" date="2025-08" db="UniProtKB">
        <authorList>
            <consortium name="RefSeq"/>
        </authorList>
    </citation>
    <scope>IDENTIFICATION</scope>
    <source>
        <tissue evidence="7">Testes</tissue>
    </source>
</reference>
<evidence type="ECO:0000313" key="7">
    <source>
        <dbReference type="RefSeq" id="XP_006819453.1"/>
    </source>
</evidence>
<dbReference type="InterPro" id="IPR001660">
    <property type="entry name" value="SAM"/>
</dbReference>
<keyword evidence="6" id="KW-1185">Reference proteome</keyword>
<organism evidence="6 7">
    <name type="scientific">Saccoglossus kowalevskii</name>
    <name type="common">Acorn worm</name>
    <dbReference type="NCBI Taxonomy" id="10224"/>
    <lineage>
        <taxon>Eukaryota</taxon>
        <taxon>Metazoa</taxon>
        <taxon>Hemichordata</taxon>
        <taxon>Enteropneusta</taxon>
        <taxon>Harrimaniidae</taxon>
        <taxon>Saccoglossus</taxon>
    </lineage>
</organism>
<dbReference type="Gene3D" id="2.30.29.30">
    <property type="entry name" value="Pleckstrin-homology domain (PH domain)/Phosphotyrosine-binding domain (PTB)"/>
    <property type="match status" value="1"/>
</dbReference>
<dbReference type="SMART" id="SM00454">
    <property type="entry name" value="SAM"/>
    <property type="match status" value="2"/>
</dbReference>
<evidence type="ECO:0000259" key="4">
    <source>
        <dbReference type="PROSITE" id="PS01179"/>
    </source>
</evidence>
<dbReference type="PANTHER" id="PTHR24174:SF1">
    <property type="entry name" value="IP14385P"/>
    <property type="match status" value="1"/>
</dbReference>
<dbReference type="Pfam" id="PF07647">
    <property type="entry name" value="SAM_2"/>
    <property type="match status" value="1"/>
</dbReference>
<proteinExistence type="predicted"/>
<evidence type="ECO:0000256" key="1">
    <source>
        <dbReference type="ARBA" id="ARBA00022737"/>
    </source>
</evidence>
<accession>A0ABM0MHG2</accession>
<name>A0ABM0MHG2_SACKO</name>
<feature type="compositionally biased region" description="Low complexity" evidence="3">
    <location>
        <begin position="84"/>
        <end position="121"/>
    </location>
</feature>
<sequence length="746" mass="82864">MLKDQNKRNSHPLNNNIENGKMKVVSTYVEMKAITPSSPTEYDQPPTPDHPPPSANAASLEIHSKFHAQLLPGMSSEADSPRNSTATDITESSDATSTASDSEAEAIFDPVSTVTSTISSTNDGQVSNPHLSTISEGTEVSMVTSRSDEKKELVIIESAEVIAEASSGFSDKSSDAMSVSTDSSSEVEILRPDGADPFAGLVYGSNRNRSSPQPVNFDLSPMASPEKILSPVELSQDWQSTESLESPDFDQILQKAAEAEETKVTTTTGKSSESGREDSTFLDENKEWQQVSDILSSIGAAMVRESVYSRDLEDKFEKMMAASVKPENVAQWLDKLGLLQYENTFLANGFDDLNFLSGSILEEQDLIDMEVQEKSHRQLVLETAKLLPNFKPIEESTMPSSVDEWLNNLHLSDYTDRFHKMGFSTMERVRHIWEVELANVLQINTLGHRKRILASLSVISSKRRESITTKKVFRPLSFTSSKNFEVDWDLSPLAENNAAGNDSEDKSSQESSSLENINLFKDYSKVKPSNTQHLSTKSSSPQGPSKGPPVPSRYSSRQSKPSGMRTSNWIRWPMHLLRWTLLDCDTLKDHIDLTAIDACSYLGSQLIKELKGTESTREACAKLRKSTRNIEKIPSITLSINYKGVKFIDAQTNVVITEHAIRNISCAAQDPDDLKVFAYITRDDRVKKEYCHVFSVKSNELGAEVILTLGQCFEVAYQKLMKEKSGDLNPLYKSNDINPLYSPQTM</sequence>
<feature type="domain" description="SAM" evidence="5">
    <location>
        <begin position="324"/>
        <end position="390"/>
    </location>
</feature>
<dbReference type="Pfam" id="PF00536">
    <property type="entry name" value="SAM_1"/>
    <property type="match status" value="1"/>
</dbReference>
<protein>
    <submittedName>
        <fullName evidence="7">Ankyrin repeat and sterile alpha motif domain-containing protein 1B-like</fullName>
    </submittedName>
</protein>
<dbReference type="Proteomes" id="UP000694865">
    <property type="component" value="Unplaced"/>
</dbReference>
<feature type="compositionally biased region" description="Low complexity" evidence="3">
    <location>
        <begin position="175"/>
        <end position="187"/>
    </location>
</feature>
<feature type="domain" description="SAM" evidence="5">
    <location>
        <begin position="397"/>
        <end position="462"/>
    </location>
</feature>
<feature type="region of interest" description="Disordered" evidence="3">
    <location>
        <begin position="529"/>
        <end position="564"/>
    </location>
</feature>
<keyword evidence="2" id="KW-0040">ANK repeat</keyword>
<evidence type="ECO:0000259" key="5">
    <source>
        <dbReference type="PROSITE" id="PS50105"/>
    </source>
</evidence>
<dbReference type="PROSITE" id="PS50105">
    <property type="entry name" value="SAM_DOMAIN"/>
    <property type="match status" value="2"/>
</dbReference>
<evidence type="ECO:0000256" key="3">
    <source>
        <dbReference type="SAM" id="MobiDB-lite"/>
    </source>
</evidence>
<evidence type="ECO:0000313" key="6">
    <source>
        <dbReference type="Proteomes" id="UP000694865"/>
    </source>
</evidence>
<keyword evidence="1" id="KW-0677">Repeat</keyword>
<dbReference type="Pfam" id="PF00640">
    <property type="entry name" value="PID"/>
    <property type="match status" value="1"/>
</dbReference>
<dbReference type="Gene3D" id="1.10.150.50">
    <property type="entry name" value="Transcription Factor, Ets-1"/>
    <property type="match status" value="2"/>
</dbReference>
<dbReference type="SUPFAM" id="SSF50729">
    <property type="entry name" value="PH domain-like"/>
    <property type="match status" value="1"/>
</dbReference>
<dbReference type="InterPro" id="IPR033635">
    <property type="entry name" value="ANKS1/Caskin"/>
</dbReference>
<feature type="compositionally biased region" description="Polar residues" evidence="3">
    <location>
        <begin position="122"/>
        <end position="145"/>
    </location>
</feature>
<dbReference type="PROSITE" id="PS01179">
    <property type="entry name" value="PID"/>
    <property type="match status" value="1"/>
</dbReference>